<feature type="transmembrane region" description="Helical" evidence="2">
    <location>
        <begin position="20"/>
        <end position="38"/>
    </location>
</feature>
<comment type="caution">
    <text evidence="4">The sequence shown here is derived from an EMBL/GenBank/DDBJ whole genome shotgun (WGS) entry which is preliminary data.</text>
</comment>
<feature type="domain" description="TadE-like" evidence="3">
    <location>
        <begin position="17"/>
        <end position="59"/>
    </location>
</feature>
<reference evidence="4 5" key="1">
    <citation type="submission" date="2020-08" db="EMBL/GenBank/DDBJ databases">
        <title>Genomic Encyclopedia of Type Strains, Phase IV (KMG-IV): sequencing the most valuable type-strain genomes for metagenomic binning, comparative biology and taxonomic classification.</title>
        <authorList>
            <person name="Goeker M."/>
        </authorList>
    </citation>
    <scope>NUCLEOTIDE SEQUENCE [LARGE SCALE GENOMIC DNA]</scope>
    <source>
        <strain evidence="4 5">DSM 7465</strain>
    </source>
</reference>
<protein>
    <submittedName>
        <fullName evidence="4">Flp pilus assembly protein TadG</fullName>
    </submittedName>
</protein>
<gene>
    <name evidence="4" type="ORF">HNQ99_000335</name>
</gene>
<name>A0A840HQ56_9SPHN</name>
<dbReference type="RefSeq" id="WP_184473896.1">
    <property type="nucleotide sequence ID" value="NZ_JACHOV010000001.1"/>
</dbReference>
<evidence type="ECO:0000313" key="4">
    <source>
        <dbReference type="EMBL" id="MBB4640055.1"/>
    </source>
</evidence>
<keyword evidence="2" id="KW-1133">Transmembrane helix</keyword>
<keyword evidence="2" id="KW-0812">Transmembrane</keyword>
<feature type="region of interest" description="Disordered" evidence="1">
    <location>
        <begin position="178"/>
        <end position="197"/>
    </location>
</feature>
<evidence type="ECO:0000256" key="2">
    <source>
        <dbReference type="SAM" id="Phobius"/>
    </source>
</evidence>
<evidence type="ECO:0000313" key="5">
    <source>
        <dbReference type="Proteomes" id="UP000575068"/>
    </source>
</evidence>
<dbReference type="Proteomes" id="UP000575068">
    <property type="component" value="Unassembled WGS sequence"/>
</dbReference>
<evidence type="ECO:0000256" key="1">
    <source>
        <dbReference type="SAM" id="MobiDB-lite"/>
    </source>
</evidence>
<dbReference type="EMBL" id="JACHOV010000001">
    <property type="protein sequence ID" value="MBB4640055.1"/>
    <property type="molecule type" value="Genomic_DNA"/>
</dbReference>
<dbReference type="InterPro" id="IPR012495">
    <property type="entry name" value="TadE-like_dom"/>
</dbReference>
<dbReference type="Pfam" id="PF07811">
    <property type="entry name" value="TadE"/>
    <property type="match status" value="1"/>
</dbReference>
<sequence length="197" mass="21333">MKSPRFRLNLFHSDSRGATLVEFGFVALPLSVLLMGLFDLGYQTYLNAVTKGVLEQAARSASVGTVTGDELDSYIEDKMDDINTDHGTTSVIKKSYYNFSNVGKPEKITGDTVPLGSYNEGDCFEDANGNGNYDTDTGETGIGGADDVVFYEVTISLPRLFPMAGLLGWSETQSSTAKTAIRNQPWGNQATPEEVCD</sequence>
<accession>A0A840HQ56</accession>
<dbReference type="AlphaFoldDB" id="A0A840HQ56"/>
<evidence type="ECO:0000259" key="3">
    <source>
        <dbReference type="Pfam" id="PF07811"/>
    </source>
</evidence>
<keyword evidence="2" id="KW-0472">Membrane</keyword>
<keyword evidence="5" id="KW-1185">Reference proteome</keyword>
<proteinExistence type="predicted"/>
<feature type="compositionally biased region" description="Polar residues" evidence="1">
    <location>
        <begin position="178"/>
        <end position="191"/>
    </location>
</feature>
<organism evidence="4 5">
    <name type="scientific">Rhizorhapis suberifaciens</name>
    <name type="common">corky root of lettuce</name>
    <dbReference type="NCBI Taxonomy" id="13656"/>
    <lineage>
        <taxon>Bacteria</taxon>
        <taxon>Pseudomonadati</taxon>
        <taxon>Pseudomonadota</taxon>
        <taxon>Alphaproteobacteria</taxon>
        <taxon>Sphingomonadales</taxon>
        <taxon>Sphingomonadaceae</taxon>
        <taxon>Rhizorhapis</taxon>
    </lineage>
</organism>